<protein>
    <recommendedName>
        <fullName evidence="4">Immunoglobulin subtype domain-containing protein</fullName>
    </recommendedName>
</protein>
<evidence type="ECO:0008006" key="4">
    <source>
        <dbReference type="Google" id="ProtNLM"/>
    </source>
</evidence>
<sequence>MQTATGLILLGLFMFQGKIVKAKPNVSLNCSEPQDPVYSGQNVSVNCSTITDNKNCMFYRVSGFRDRSKRLNCTGKSDNMTVHSGMYRFGIYVEIHNVTNPGNYSLDFFFDCGVESKGKPFNVTVQEKPDTQQFGTDSTPLQTHLYVGLFVVVQRPSSTSCKLNTHITPKEAKGVIVARGFDEPEEKRKRRKP</sequence>
<evidence type="ECO:0000313" key="2">
    <source>
        <dbReference type="EMBL" id="CAL1615235.1"/>
    </source>
</evidence>
<gene>
    <name evidence="2" type="ORF">KC01_LOCUS41223</name>
</gene>
<accession>A0AAV2MPF2</accession>
<dbReference type="EMBL" id="OZ035831">
    <property type="protein sequence ID" value="CAL1615235.1"/>
    <property type="molecule type" value="Genomic_DNA"/>
</dbReference>
<name>A0AAV2MPF2_KNICA</name>
<organism evidence="2 3">
    <name type="scientific">Knipowitschia caucasica</name>
    <name type="common">Caucasian dwarf goby</name>
    <name type="synonym">Pomatoschistus caucasicus</name>
    <dbReference type="NCBI Taxonomy" id="637954"/>
    <lineage>
        <taxon>Eukaryota</taxon>
        <taxon>Metazoa</taxon>
        <taxon>Chordata</taxon>
        <taxon>Craniata</taxon>
        <taxon>Vertebrata</taxon>
        <taxon>Euteleostomi</taxon>
        <taxon>Actinopterygii</taxon>
        <taxon>Neopterygii</taxon>
        <taxon>Teleostei</taxon>
        <taxon>Neoteleostei</taxon>
        <taxon>Acanthomorphata</taxon>
        <taxon>Gobiaria</taxon>
        <taxon>Gobiiformes</taxon>
        <taxon>Gobioidei</taxon>
        <taxon>Gobiidae</taxon>
        <taxon>Gobiinae</taxon>
        <taxon>Knipowitschia</taxon>
    </lineage>
</organism>
<evidence type="ECO:0000256" key="1">
    <source>
        <dbReference type="SAM" id="SignalP"/>
    </source>
</evidence>
<keyword evidence="3" id="KW-1185">Reference proteome</keyword>
<proteinExistence type="predicted"/>
<dbReference type="Proteomes" id="UP001497482">
    <property type="component" value="Chromosome 9"/>
</dbReference>
<keyword evidence="1" id="KW-0732">Signal</keyword>
<reference evidence="2 3" key="1">
    <citation type="submission" date="2024-04" db="EMBL/GenBank/DDBJ databases">
        <authorList>
            <person name="Waldvogel A.-M."/>
            <person name="Schoenle A."/>
        </authorList>
    </citation>
    <scope>NUCLEOTIDE SEQUENCE [LARGE SCALE GENOMIC DNA]</scope>
</reference>
<dbReference type="AlphaFoldDB" id="A0AAV2MPF2"/>
<evidence type="ECO:0000313" key="3">
    <source>
        <dbReference type="Proteomes" id="UP001497482"/>
    </source>
</evidence>
<feature type="signal peptide" evidence="1">
    <location>
        <begin position="1"/>
        <end position="22"/>
    </location>
</feature>
<feature type="chain" id="PRO_5043472273" description="Immunoglobulin subtype domain-containing protein" evidence="1">
    <location>
        <begin position="23"/>
        <end position="193"/>
    </location>
</feature>